<dbReference type="EMBL" id="CAADFO010000024">
    <property type="protein sequence ID" value="VFK26963.1"/>
    <property type="molecule type" value="Genomic_DNA"/>
</dbReference>
<dbReference type="EMBL" id="CAADGH010000021">
    <property type="protein sequence ID" value="VFK75399.1"/>
    <property type="molecule type" value="Genomic_DNA"/>
</dbReference>
<accession>A0A450XCF2</accession>
<name>A0A450XCF2_9GAMM</name>
<evidence type="ECO:0000313" key="1">
    <source>
        <dbReference type="EMBL" id="VFK26963.1"/>
    </source>
</evidence>
<proteinExistence type="predicted"/>
<protein>
    <submittedName>
        <fullName evidence="1">Uncharacterized protein</fullName>
    </submittedName>
</protein>
<sequence length="177" mass="20258">MMSHRPSWFWIFRIGSFMPWRCNPPFPVGGKGKTGEDIVVFEFRIFLQYPFDGHSTRHPLEHIVNGYAHIADTGLASAPFFVLSAYFAPRGADTKDSVLPARIDYIFDTLDPEHHVFEGEMVLLGIEMDFYQIFSFFINMASISAKYSLHRLPSISLASSWNLSLKEFVNKGIFPSR</sequence>
<organism evidence="1">
    <name type="scientific">Candidatus Kentrum sp. MB</name>
    <dbReference type="NCBI Taxonomy" id="2138164"/>
    <lineage>
        <taxon>Bacteria</taxon>
        <taxon>Pseudomonadati</taxon>
        <taxon>Pseudomonadota</taxon>
        <taxon>Gammaproteobacteria</taxon>
        <taxon>Candidatus Kentrum</taxon>
    </lineage>
</organism>
<gene>
    <name evidence="1" type="ORF">BECKMB1821G_GA0114241_102433</name>
    <name evidence="2" type="ORF">BECKMB1821H_GA0114242_102133</name>
</gene>
<dbReference type="AlphaFoldDB" id="A0A450XCF2"/>
<evidence type="ECO:0000313" key="2">
    <source>
        <dbReference type="EMBL" id="VFK75399.1"/>
    </source>
</evidence>
<reference evidence="1" key="1">
    <citation type="submission" date="2019-02" db="EMBL/GenBank/DDBJ databases">
        <authorList>
            <person name="Gruber-Vodicka R. H."/>
            <person name="Seah K. B. B."/>
        </authorList>
    </citation>
    <scope>NUCLEOTIDE SEQUENCE</scope>
    <source>
        <strain evidence="1">BECK_BZ197</strain>
        <strain evidence="2">BECK_BZ198</strain>
    </source>
</reference>